<sequence>MHFNTFALFLPALFITSGVLAQQTAVATSGTPDVTYPADNAFVFCSAQDCTGTCAAVNTADVPDDDGEAAPNGMGYQSIYWYDPGHYSWILYTCVDHYNCASEATIGPNTCYNLYDNGVATDFYLYWYVVDVTGTA</sequence>
<feature type="chain" id="PRO_5042174643" evidence="1">
    <location>
        <begin position="22"/>
        <end position="136"/>
    </location>
</feature>
<evidence type="ECO:0000313" key="2">
    <source>
        <dbReference type="EMBL" id="KAF8432951.1"/>
    </source>
</evidence>
<gene>
    <name evidence="2" type="ORF">L210DRAFT_3557150</name>
</gene>
<keyword evidence="3" id="KW-1185">Reference proteome</keyword>
<reference evidence="2" key="1">
    <citation type="submission" date="2019-10" db="EMBL/GenBank/DDBJ databases">
        <authorList>
            <consortium name="DOE Joint Genome Institute"/>
            <person name="Kuo A."/>
            <person name="Miyauchi S."/>
            <person name="Kiss E."/>
            <person name="Drula E."/>
            <person name="Kohler A."/>
            <person name="Sanchez-Garcia M."/>
            <person name="Andreopoulos B."/>
            <person name="Barry K.W."/>
            <person name="Bonito G."/>
            <person name="Buee M."/>
            <person name="Carver A."/>
            <person name="Chen C."/>
            <person name="Cichocki N."/>
            <person name="Clum A."/>
            <person name="Culley D."/>
            <person name="Crous P.W."/>
            <person name="Fauchery L."/>
            <person name="Girlanda M."/>
            <person name="Hayes R."/>
            <person name="Keri Z."/>
            <person name="LaButti K."/>
            <person name="Lipzen A."/>
            <person name="Lombard V."/>
            <person name="Magnuson J."/>
            <person name="Maillard F."/>
            <person name="Morin E."/>
            <person name="Murat C."/>
            <person name="Nolan M."/>
            <person name="Ohm R."/>
            <person name="Pangilinan J."/>
            <person name="Pereira M."/>
            <person name="Perotto S."/>
            <person name="Peter M."/>
            <person name="Riley R."/>
            <person name="Sitrit Y."/>
            <person name="Stielow B."/>
            <person name="Szollosi G."/>
            <person name="Zifcakova L."/>
            <person name="Stursova M."/>
            <person name="Spatafora J.W."/>
            <person name="Tedersoo L."/>
            <person name="Vaario L.-M."/>
            <person name="Yamada A."/>
            <person name="Yan M."/>
            <person name="Wang P."/>
            <person name="Xu J."/>
            <person name="Bruns T."/>
            <person name="Baldrian P."/>
            <person name="Vilgalys R."/>
            <person name="Henrissat B."/>
            <person name="Grigoriev I.V."/>
            <person name="Hibbett D."/>
            <person name="Nagy L.G."/>
            <person name="Martin F.M."/>
        </authorList>
    </citation>
    <scope>NUCLEOTIDE SEQUENCE</scope>
    <source>
        <strain evidence="2">BED1</strain>
    </source>
</reference>
<dbReference type="Proteomes" id="UP001194468">
    <property type="component" value="Unassembled WGS sequence"/>
</dbReference>
<comment type="caution">
    <text evidence="2">The sequence shown here is derived from an EMBL/GenBank/DDBJ whole genome shotgun (WGS) entry which is preliminary data.</text>
</comment>
<proteinExistence type="predicted"/>
<protein>
    <submittedName>
        <fullName evidence="2">Uncharacterized protein</fullName>
    </submittedName>
</protein>
<evidence type="ECO:0000313" key="3">
    <source>
        <dbReference type="Proteomes" id="UP001194468"/>
    </source>
</evidence>
<evidence type="ECO:0000256" key="1">
    <source>
        <dbReference type="SAM" id="SignalP"/>
    </source>
</evidence>
<dbReference type="AlphaFoldDB" id="A0AAD4BJN7"/>
<keyword evidence="1" id="KW-0732">Signal</keyword>
<name>A0AAD4BJN7_BOLED</name>
<reference evidence="2" key="2">
    <citation type="journal article" date="2020" name="Nat. Commun.">
        <title>Large-scale genome sequencing of mycorrhizal fungi provides insights into the early evolution of symbiotic traits.</title>
        <authorList>
            <person name="Miyauchi S."/>
            <person name="Kiss E."/>
            <person name="Kuo A."/>
            <person name="Drula E."/>
            <person name="Kohler A."/>
            <person name="Sanchez-Garcia M."/>
            <person name="Morin E."/>
            <person name="Andreopoulos B."/>
            <person name="Barry K.W."/>
            <person name="Bonito G."/>
            <person name="Buee M."/>
            <person name="Carver A."/>
            <person name="Chen C."/>
            <person name="Cichocki N."/>
            <person name="Clum A."/>
            <person name="Culley D."/>
            <person name="Crous P.W."/>
            <person name="Fauchery L."/>
            <person name="Girlanda M."/>
            <person name="Hayes R.D."/>
            <person name="Keri Z."/>
            <person name="LaButti K."/>
            <person name="Lipzen A."/>
            <person name="Lombard V."/>
            <person name="Magnuson J."/>
            <person name="Maillard F."/>
            <person name="Murat C."/>
            <person name="Nolan M."/>
            <person name="Ohm R.A."/>
            <person name="Pangilinan J."/>
            <person name="Pereira M.F."/>
            <person name="Perotto S."/>
            <person name="Peter M."/>
            <person name="Pfister S."/>
            <person name="Riley R."/>
            <person name="Sitrit Y."/>
            <person name="Stielow J.B."/>
            <person name="Szollosi G."/>
            <person name="Zifcakova L."/>
            <person name="Stursova M."/>
            <person name="Spatafora J.W."/>
            <person name="Tedersoo L."/>
            <person name="Vaario L.M."/>
            <person name="Yamada A."/>
            <person name="Yan M."/>
            <person name="Wang P."/>
            <person name="Xu J."/>
            <person name="Bruns T."/>
            <person name="Baldrian P."/>
            <person name="Vilgalys R."/>
            <person name="Dunand C."/>
            <person name="Henrissat B."/>
            <person name="Grigoriev I.V."/>
            <person name="Hibbett D."/>
            <person name="Nagy L.G."/>
            <person name="Martin F.M."/>
        </authorList>
    </citation>
    <scope>NUCLEOTIDE SEQUENCE</scope>
    <source>
        <strain evidence="2">BED1</strain>
    </source>
</reference>
<dbReference type="EMBL" id="WHUW01000037">
    <property type="protein sequence ID" value="KAF8432951.1"/>
    <property type="molecule type" value="Genomic_DNA"/>
</dbReference>
<organism evidence="2 3">
    <name type="scientific">Boletus edulis BED1</name>
    <dbReference type="NCBI Taxonomy" id="1328754"/>
    <lineage>
        <taxon>Eukaryota</taxon>
        <taxon>Fungi</taxon>
        <taxon>Dikarya</taxon>
        <taxon>Basidiomycota</taxon>
        <taxon>Agaricomycotina</taxon>
        <taxon>Agaricomycetes</taxon>
        <taxon>Agaricomycetidae</taxon>
        <taxon>Boletales</taxon>
        <taxon>Boletineae</taxon>
        <taxon>Boletaceae</taxon>
        <taxon>Boletoideae</taxon>
        <taxon>Boletus</taxon>
    </lineage>
</organism>
<accession>A0AAD4BJN7</accession>
<feature type="signal peptide" evidence="1">
    <location>
        <begin position="1"/>
        <end position="21"/>
    </location>
</feature>